<dbReference type="NCBIfam" id="NF033587">
    <property type="entry name" value="transpos_IS6"/>
    <property type="match status" value="1"/>
</dbReference>
<evidence type="ECO:0000256" key="1">
    <source>
        <dbReference type="ARBA" id="ARBA00022578"/>
    </source>
</evidence>
<protein>
    <submittedName>
        <fullName evidence="6">Transposase</fullName>
    </submittedName>
</protein>
<keyword evidence="3" id="KW-0233">DNA recombination</keyword>
<dbReference type="PANTHER" id="PTHR35528:SF3">
    <property type="entry name" value="BLL1675 PROTEIN"/>
    <property type="match status" value="1"/>
</dbReference>
<dbReference type="RefSeq" id="WP_093733128.1">
    <property type="nucleotide sequence ID" value="NZ_FNJD01000010.1"/>
</dbReference>
<dbReference type="EMBL" id="FNJD01000010">
    <property type="protein sequence ID" value="SDP13664.1"/>
    <property type="molecule type" value="Genomic_DNA"/>
</dbReference>
<gene>
    <name evidence="6" type="ORF">SAMN04488512_11029</name>
</gene>
<dbReference type="InterPro" id="IPR032874">
    <property type="entry name" value="DDE_dom"/>
</dbReference>
<evidence type="ECO:0000313" key="7">
    <source>
        <dbReference type="Proteomes" id="UP000198646"/>
    </source>
</evidence>
<dbReference type="InterPro" id="IPR047930">
    <property type="entry name" value="Transpos_IS6"/>
</dbReference>
<evidence type="ECO:0000313" key="6">
    <source>
        <dbReference type="EMBL" id="SDP13664.1"/>
    </source>
</evidence>
<dbReference type="Pfam" id="PF13610">
    <property type="entry name" value="DDE_Tnp_IS240"/>
    <property type="match status" value="1"/>
</dbReference>
<proteinExistence type="predicted"/>
<name>A0ABY0SE38_9RHOB</name>
<evidence type="ECO:0000256" key="4">
    <source>
        <dbReference type="SAM" id="MobiDB-lite"/>
    </source>
</evidence>
<feature type="domain" description="DDE" evidence="5">
    <location>
        <begin position="79"/>
        <end position="206"/>
    </location>
</feature>
<comment type="caution">
    <text evidence="6">The sequence shown here is derived from an EMBL/GenBank/DDBJ whole genome shotgun (WGS) entry which is preliminary data.</text>
</comment>
<keyword evidence="1" id="KW-0815">Transposition</keyword>
<sequence>MTKSSPSSLYHRHRFPSDVIAHAVWLYFKFPLSLRMVEDMLAERGIIVSHQTIRTWAEKFGCQYAANIRRRSAGQFDGKWHLDEVVITMRGKKHWLWRAVDQNGFVLDVLVQSRRNTKAAKRLMRKLLKRHGSAPRVMITDKLRSYGAAKREVMPGVEHRSHKGLNNRAENSHQPTRQRERAMKRFKSPRQLQRFLSIHDPIANLFQLPRHKMTSTGFREMRSFATQTWREIAQVRAV</sequence>
<dbReference type="InterPro" id="IPR052183">
    <property type="entry name" value="IS_Transposase"/>
</dbReference>
<keyword evidence="7" id="KW-1185">Reference proteome</keyword>
<dbReference type="Proteomes" id="UP000198646">
    <property type="component" value="Unassembled WGS sequence"/>
</dbReference>
<dbReference type="PANTHER" id="PTHR35528">
    <property type="entry name" value="BLL1675 PROTEIN"/>
    <property type="match status" value="1"/>
</dbReference>
<evidence type="ECO:0000259" key="5">
    <source>
        <dbReference type="Pfam" id="PF13610"/>
    </source>
</evidence>
<accession>A0ABY0SE38</accession>
<reference evidence="6 7" key="1">
    <citation type="submission" date="2016-10" db="EMBL/GenBank/DDBJ databases">
        <authorList>
            <person name="Varghese N."/>
            <person name="Submissions S."/>
        </authorList>
    </citation>
    <scope>NUCLEOTIDE SEQUENCE [LARGE SCALE GENOMIC DNA]</scope>
    <source>
        <strain evidence="6 7">DSM 17584</strain>
    </source>
</reference>
<evidence type="ECO:0000256" key="2">
    <source>
        <dbReference type="ARBA" id="ARBA00023125"/>
    </source>
</evidence>
<keyword evidence="2" id="KW-0238">DNA-binding</keyword>
<organism evidence="6 7">
    <name type="scientific">Sulfitobacter litoralis</name>
    <dbReference type="NCBI Taxonomy" id="335975"/>
    <lineage>
        <taxon>Bacteria</taxon>
        <taxon>Pseudomonadati</taxon>
        <taxon>Pseudomonadota</taxon>
        <taxon>Alphaproteobacteria</taxon>
        <taxon>Rhodobacterales</taxon>
        <taxon>Roseobacteraceae</taxon>
        <taxon>Sulfitobacter</taxon>
    </lineage>
</organism>
<evidence type="ECO:0000256" key="3">
    <source>
        <dbReference type="ARBA" id="ARBA00023172"/>
    </source>
</evidence>
<feature type="region of interest" description="Disordered" evidence="4">
    <location>
        <begin position="157"/>
        <end position="180"/>
    </location>
</feature>